<reference evidence="7 8" key="1">
    <citation type="submission" date="2021-09" db="EMBL/GenBank/DDBJ databases">
        <title>Genomic insights and catalytic innovation underlie evolution of tropane alkaloids biosynthesis.</title>
        <authorList>
            <person name="Wang Y.-J."/>
            <person name="Tian T."/>
            <person name="Huang J.-P."/>
            <person name="Huang S.-X."/>
        </authorList>
    </citation>
    <scope>NUCLEOTIDE SEQUENCE [LARGE SCALE GENOMIC DNA]</scope>
    <source>
        <strain evidence="7">KIB-2018</strain>
        <tissue evidence="7">Leaf</tissue>
    </source>
</reference>
<dbReference type="InterPro" id="IPR016072">
    <property type="entry name" value="Skp1_comp_dimer"/>
</dbReference>
<dbReference type="EMBL" id="JAIWQS010000004">
    <property type="protein sequence ID" value="KAJ8767631.1"/>
    <property type="molecule type" value="Genomic_DNA"/>
</dbReference>
<dbReference type="SUPFAM" id="SSF81382">
    <property type="entry name" value="Skp1 dimerisation domain-like"/>
    <property type="match status" value="1"/>
</dbReference>
<dbReference type="AlphaFoldDB" id="A0AAV8TL72"/>
<evidence type="ECO:0000256" key="3">
    <source>
        <dbReference type="ARBA" id="ARBA00022786"/>
    </source>
</evidence>
<protein>
    <recommendedName>
        <fullName evidence="4">SKP1-like protein</fullName>
    </recommendedName>
</protein>
<evidence type="ECO:0000256" key="4">
    <source>
        <dbReference type="PIRNR" id="PIRNR028729"/>
    </source>
</evidence>
<dbReference type="InterPro" id="IPR036296">
    <property type="entry name" value="SKP1-like_dim_sf"/>
</dbReference>
<dbReference type="InterPro" id="IPR016897">
    <property type="entry name" value="SKP1"/>
</dbReference>
<evidence type="ECO:0000256" key="1">
    <source>
        <dbReference type="ARBA" id="ARBA00004906"/>
    </source>
</evidence>
<dbReference type="SUPFAM" id="SSF54695">
    <property type="entry name" value="POZ domain"/>
    <property type="match status" value="1"/>
</dbReference>
<dbReference type="SMART" id="SM00512">
    <property type="entry name" value="Skp1"/>
    <property type="match status" value="1"/>
</dbReference>
<evidence type="ECO:0000313" key="7">
    <source>
        <dbReference type="EMBL" id="KAJ8767631.1"/>
    </source>
</evidence>
<gene>
    <name evidence="7" type="ORF">K2173_018189</name>
</gene>
<feature type="domain" description="SKP1 component dimerisation" evidence="5">
    <location>
        <begin position="113"/>
        <end position="159"/>
    </location>
</feature>
<dbReference type="GO" id="GO:0006511">
    <property type="term" value="P:ubiquitin-dependent protein catabolic process"/>
    <property type="evidence" value="ECO:0007669"/>
    <property type="project" value="InterPro"/>
</dbReference>
<comment type="caution">
    <text evidence="7">The sequence shown here is derived from an EMBL/GenBank/DDBJ whole genome shotgun (WGS) entry which is preliminary data.</text>
</comment>
<dbReference type="InterPro" id="IPR016073">
    <property type="entry name" value="Skp1_comp_POZ"/>
</dbReference>
<keyword evidence="3 4" id="KW-0833">Ubl conjugation pathway</keyword>
<evidence type="ECO:0000259" key="5">
    <source>
        <dbReference type="Pfam" id="PF01466"/>
    </source>
</evidence>
<dbReference type="Gene3D" id="3.30.710.10">
    <property type="entry name" value="Potassium Channel Kv1.1, Chain A"/>
    <property type="match status" value="1"/>
</dbReference>
<dbReference type="Pfam" id="PF03931">
    <property type="entry name" value="Skp1_POZ"/>
    <property type="match status" value="1"/>
</dbReference>
<evidence type="ECO:0000259" key="6">
    <source>
        <dbReference type="Pfam" id="PF03931"/>
    </source>
</evidence>
<dbReference type="GO" id="GO:0016567">
    <property type="term" value="P:protein ubiquitination"/>
    <property type="evidence" value="ECO:0007669"/>
    <property type="project" value="UniProtKB-UniRule"/>
</dbReference>
<proteinExistence type="inferred from homology"/>
<name>A0AAV8TL72_9ROSI</name>
<comment type="similarity">
    <text evidence="2 4">Belongs to the SKP1 family.</text>
</comment>
<dbReference type="InterPro" id="IPR011333">
    <property type="entry name" value="SKP1/BTB/POZ_sf"/>
</dbReference>
<dbReference type="InterPro" id="IPR001232">
    <property type="entry name" value="SKP1-like"/>
</dbReference>
<evidence type="ECO:0000256" key="2">
    <source>
        <dbReference type="ARBA" id="ARBA00009993"/>
    </source>
</evidence>
<dbReference type="PIRSF" id="PIRSF028729">
    <property type="entry name" value="E3_ubiquit_lig_SCF_Skp"/>
    <property type="match status" value="1"/>
</dbReference>
<dbReference type="GO" id="GO:0009867">
    <property type="term" value="P:jasmonic acid mediated signaling pathway"/>
    <property type="evidence" value="ECO:0007669"/>
    <property type="project" value="UniProtKB-ARBA"/>
</dbReference>
<organism evidence="7 8">
    <name type="scientific">Erythroxylum novogranatense</name>
    <dbReference type="NCBI Taxonomy" id="1862640"/>
    <lineage>
        <taxon>Eukaryota</taxon>
        <taxon>Viridiplantae</taxon>
        <taxon>Streptophyta</taxon>
        <taxon>Embryophyta</taxon>
        <taxon>Tracheophyta</taxon>
        <taxon>Spermatophyta</taxon>
        <taxon>Magnoliopsida</taxon>
        <taxon>eudicotyledons</taxon>
        <taxon>Gunneridae</taxon>
        <taxon>Pentapetalae</taxon>
        <taxon>rosids</taxon>
        <taxon>fabids</taxon>
        <taxon>Malpighiales</taxon>
        <taxon>Erythroxylaceae</taxon>
        <taxon>Erythroxylum</taxon>
    </lineage>
</organism>
<dbReference type="Pfam" id="PF01466">
    <property type="entry name" value="Skp1"/>
    <property type="match status" value="1"/>
</dbReference>
<sequence length="162" mass="18505">MSSSCNARVWKLTTSDNQVFNVKENMAVMSETIKLMVENGVAGGEIPLPNVDGPTMAKIIEWWKMHTIYGINLNVDAETNRGELKAWEACFLDVDTHVLFDLIMATDYLNIHDLFERACQKAAQLFICKSPEDIRILFGIPNDFTPEEERRIHMENAWALEI</sequence>
<comment type="pathway">
    <text evidence="1 4">Protein modification; protein ubiquitination.</text>
</comment>
<comment type="subunit">
    <text evidence="4">Part of a SCF (SKP1-cullin-F-box) protein ligase complex.</text>
</comment>
<accession>A0AAV8TL72</accession>
<dbReference type="PANTHER" id="PTHR11165">
    <property type="entry name" value="SKP1"/>
    <property type="match status" value="1"/>
</dbReference>
<dbReference type="Proteomes" id="UP001159364">
    <property type="component" value="Linkage Group LG04"/>
</dbReference>
<evidence type="ECO:0000313" key="8">
    <source>
        <dbReference type="Proteomes" id="UP001159364"/>
    </source>
</evidence>
<comment type="function">
    <text evidence="4">Involved in ubiquitination and subsequent proteasomal degradation of target proteins. Together with CUL1, RBX1 and a F-box protein, it forms a SCF E3 ubiquitin ligase complex. The functional specificity of this complex depends on the type of F-box protein. In the SCF complex, it serves as an adapter that links the F-box protein to CUL1.</text>
</comment>
<feature type="domain" description="SKP1 component POZ" evidence="6">
    <location>
        <begin position="11"/>
        <end position="66"/>
    </location>
</feature>
<keyword evidence="8" id="KW-1185">Reference proteome</keyword>